<comment type="caution">
    <text evidence="2">The sequence shown here is derived from an EMBL/GenBank/DDBJ whole genome shotgun (WGS) entry which is preliminary data.</text>
</comment>
<organism evidence="2 3">
    <name type="scientific">Cohnella lupini</name>
    <dbReference type="NCBI Taxonomy" id="1294267"/>
    <lineage>
        <taxon>Bacteria</taxon>
        <taxon>Bacillati</taxon>
        <taxon>Bacillota</taxon>
        <taxon>Bacilli</taxon>
        <taxon>Bacillales</taxon>
        <taxon>Paenibacillaceae</taxon>
        <taxon>Cohnella</taxon>
    </lineage>
</organism>
<gene>
    <name evidence="2" type="ORF">DFP95_102463</name>
</gene>
<evidence type="ECO:0000313" key="2">
    <source>
        <dbReference type="EMBL" id="RED65041.1"/>
    </source>
</evidence>
<protein>
    <submittedName>
        <fullName evidence="2">PilZ domain-containing protein</fullName>
    </submittedName>
</protein>
<dbReference type="OrthoDB" id="2678592at2"/>
<reference evidence="2 3" key="1">
    <citation type="submission" date="2018-07" db="EMBL/GenBank/DDBJ databases">
        <title>Genomic Encyclopedia of Type Strains, Phase III (KMG-III): the genomes of soil and plant-associated and newly described type strains.</title>
        <authorList>
            <person name="Whitman W."/>
        </authorList>
    </citation>
    <scope>NUCLEOTIDE SEQUENCE [LARGE SCALE GENOMIC DNA]</scope>
    <source>
        <strain evidence="2 3">CECT 8236</strain>
    </source>
</reference>
<dbReference type="GO" id="GO:0035438">
    <property type="term" value="F:cyclic-di-GMP binding"/>
    <property type="evidence" value="ECO:0007669"/>
    <property type="project" value="InterPro"/>
</dbReference>
<feature type="domain" description="PilZ" evidence="1">
    <location>
        <begin position="8"/>
        <end position="103"/>
    </location>
</feature>
<dbReference type="RefSeq" id="WP_115991773.1">
    <property type="nucleotide sequence ID" value="NZ_QRDY01000002.1"/>
</dbReference>
<dbReference type="Proteomes" id="UP000256869">
    <property type="component" value="Unassembled WGS sequence"/>
</dbReference>
<dbReference type="Gene3D" id="2.40.10.220">
    <property type="entry name" value="predicted glycosyltransferase like domains"/>
    <property type="match status" value="1"/>
</dbReference>
<evidence type="ECO:0000259" key="1">
    <source>
        <dbReference type="Pfam" id="PF07238"/>
    </source>
</evidence>
<proteinExistence type="predicted"/>
<dbReference type="AlphaFoldDB" id="A0A3D9ITD8"/>
<sequence>MDEEMIENRREYVRFSLNVPLFGELSLLRVGEREIRSRNQRVLLGNISLGGCRFTTSLQIPIRDDVEWQIKLQMGHYFVKQRAVVLHESEEEGLNAYGVKWLMTGIEKQAFQYRLSEYLRLVLVSSPHIVTLYKKIADRHNDDFFKKLDVTS</sequence>
<dbReference type="Pfam" id="PF07238">
    <property type="entry name" value="PilZ"/>
    <property type="match status" value="1"/>
</dbReference>
<dbReference type="InterPro" id="IPR009875">
    <property type="entry name" value="PilZ_domain"/>
</dbReference>
<accession>A0A3D9ITD8</accession>
<dbReference type="EMBL" id="QRDY01000002">
    <property type="protein sequence ID" value="RED65041.1"/>
    <property type="molecule type" value="Genomic_DNA"/>
</dbReference>
<keyword evidence="3" id="KW-1185">Reference proteome</keyword>
<name>A0A3D9ITD8_9BACL</name>
<evidence type="ECO:0000313" key="3">
    <source>
        <dbReference type="Proteomes" id="UP000256869"/>
    </source>
</evidence>
<dbReference type="SUPFAM" id="SSF141371">
    <property type="entry name" value="PilZ domain-like"/>
    <property type="match status" value="1"/>
</dbReference>